<comment type="similarity">
    <text evidence="1">Belongs to the thioredoxin family. DsbA subfamily.</text>
</comment>
<evidence type="ECO:0000256" key="5">
    <source>
        <dbReference type="ARBA" id="ARBA00023284"/>
    </source>
</evidence>
<feature type="region of interest" description="Disordered" evidence="6">
    <location>
        <begin position="263"/>
        <end position="294"/>
    </location>
</feature>
<dbReference type="EMBL" id="MHFR01000036">
    <property type="protein sequence ID" value="OGW98271.1"/>
    <property type="molecule type" value="Genomic_DNA"/>
</dbReference>
<evidence type="ECO:0000256" key="2">
    <source>
        <dbReference type="ARBA" id="ARBA00022729"/>
    </source>
</evidence>
<feature type="domain" description="Thioredoxin-like fold" evidence="8">
    <location>
        <begin position="40"/>
        <end position="191"/>
    </location>
</feature>
<feature type="transmembrane region" description="Helical" evidence="7">
    <location>
        <begin position="6"/>
        <end position="24"/>
    </location>
</feature>
<name>A0A1G1KZG0_9BACT</name>
<keyword evidence="7" id="KW-1133">Transmembrane helix</keyword>
<keyword evidence="7" id="KW-0472">Membrane</keyword>
<evidence type="ECO:0000256" key="4">
    <source>
        <dbReference type="ARBA" id="ARBA00023157"/>
    </source>
</evidence>
<keyword evidence="4" id="KW-1015">Disulfide bond</keyword>
<sequence>MNTAKHYILTGGIIVFILIVSVAASKFTQGKILKSVEQGTKFKGNKKASIRLVVYSDFQCPACSYGSTVVDDIAKDLKDKVSVEYKYFPLAMHKWALEAALFAECAADQGKFWEYHDLLFKKQKEWSKEGRPTAYFWNFMKELKLDTGKIEKCVTDEKVLQRIQKDSDSGKQLQVSSTPTIFVNDKRFVGGKQLDAEGKKYIAEELKKIGMDWKYTSTPLPPPPVAAQPALNPLIANQHPPHNIPIPTAQPVKNTVPTAAIENKKITPIPGAPSKNSDAGEPVGRSDGNSSFFR</sequence>
<evidence type="ECO:0000313" key="9">
    <source>
        <dbReference type="EMBL" id="OGW98271.1"/>
    </source>
</evidence>
<evidence type="ECO:0000256" key="7">
    <source>
        <dbReference type="SAM" id="Phobius"/>
    </source>
</evidence>
<accession>A0A1G1KZG0</accession>
<protein>
    <recommendedName>
        <fullName evidence="8">Thioredoxin-like fold domain-containing protein</fullName>
    </recommendedName>
</protein>
<dbReference type="GO" id="GO:0016491">
    <property type="term" value="F:oxidoreductase activity"/>
    <property type="evidence" value="ECO:0007669"/>
    <property type="project" value="UniProtKB-KW"/>
</dbReference>
<dbReference type="InterPro" id="IPR036249">
    <property type="entry name" value="Thioredoxin-like_sf"/>
</dbReference>
<organism evidence="9 10">
    <name type="scientific">Candidatus Danuiimicrobium aquiferis</name>
    <dbReference type="NCBI Taxonomy" id="1801832"/>
    <lineage>
        <taxon>Bacteria</taxon>
        <taxon>Pseudomonadati</taxon>
        <taxon>Candidatus Omnitrophota</taxon>
        <taxon>Candidatus Danuiimicrobium</taxon>
    </lineage>
</organism>
<dbReference type="CDD" id="cd02972">
    <property type="entry name" value="DsbA_family"/>
    <property type="match status" value="1"/>
</dbReference>
<gene>
    <name evidence="9" type="ORF">A3G33_04060</name>
</gene>
<dbReference type="Proteomes" id="UP000178187">
    <property type="component" value="Unassembled WGS sequence"/>
</dbReference>
<dbReference type="SUPFAM" id="SSF52833">
    <property type="entry name" value="Thioredoxin-like"/>
    <property type="match status" value="1"/>
</dbReference>
<dbReference type="AlphaFoldDB" id="A0A1G1KZG0"/>
<keyword evidence="3" id="KW-0560">Oxidoreductase</keyword>
<keyword evidence="7" id="KW-0812">Transmembrane</keyword>
<keyword evidence="5" id="KW-0676">Redox-active center</keyword>
<dbReference type="PANTHER" id="PTHR13887">
    <property type="entry name" value="GLUTATHIONE S-TRANSFERASE KAPPA"/>
    <property type="match status" value="1"/>
</dbReference>
<evidence type="ECO:0000313" key="10">
    <source>
        <dbReference type="Proteomes" id="UP000178187"/>
    </source>
</evidence>
<comment type="caution">
    <text evidence="9">The sequence shown here is derived from an EMBL/GenBank/DDBJ whole genome shotgun (WGS) entry which is preliminary data.</text>
</comment>
<dbReference type="PANTHER" id="PTHR13887:SF14">
    <property type="entry name" value="DISULFIDE BOND FORMATION PROTEIN D"/>
    <property type="match status" value="1"/>
</dbReference>
<proteinExistence type="inferred from homology"/>
<keyword evidence="2" id="KW-0732">Signal</keyword>
<evidence type="ECO:0000256" key="1">
    <source>
        <dbReference type="ARBA" id="ARBA00005791"/>
    </source>
</evidence>
<dbReference type="Pfam" id="PF13462">
    <property type="entry name" value="Thioredoxin_4"/>
    <property type="match status" value="1"/>
</dbReference>
<evidence type="ECO:0000259" key="8">
    <source>
        <dbReference type="Pfam" id="PF13462"/>
    </source>
</evidence>
<reference evidence="9 10" key="1">
    <citation type="journal article" date="2016" name="Nat. Commun.">
        <title>Thousands of microbial genomes shed light on interconnected biogeochemical processes in an aquifer system.</title>
        <authorList>
            <person name="Anantharaman K."/>
            <person name="Brown C.T."/>
            <person name="Hug L.A."/>
            <person name="Sharon I."/>
            <person name="Castelle C.J."/>
            <person name="Probst A.J."/>
            <person name="Thomas B.C."/>
            <person name="Singh A."/>
            <person name="Wilkins M.J."/>
            <person name="Karaoz U."/>
            <person name="Brodie E.L."/>
            <person name="Williams K.H."/>
            <person name="Hubbard S.S."/>
            <person name="Banfield J.F."/>
        </authorList>
    </citation>
    <scope>NUCLEOTIDE SEQUENCE [LARGE SCALE GENOMIC DNA]</scope>
</reference>
<evidence type="ECO:0000256" key="3">
    <source>
        <dbReference type="ARBA" id="ARBA00023002"/>
    </source>
</evidence>
<dbReference type="InterPro" id="IPR012336">
    <property type="entry name" value="Thioredoxin-like_fold"/>
</dbReference>
<dbReference type="Gene3D" id="3.40.30.10">
    <property type="entry name" value="Glutaredoxin"/>
    <property type="match status" value="1"/>
</dbReference>
<evidence type="ECO:0000256" key="6">
    <source>
        <dbReference type="SAM" id="MobiDB-lite"/>
    </source>
</evidence>